<dbReference type="Proteomes" id="UP001431221">
    <property type="component" value="Unassembled WGS sequence"/>
</dbReference>
<dbReference type="EMBL" id="JALNMJ010000001">
    <property type="protein sequence ID" value="MCK7610985.1"/>
    <property type="molecule type" value="Genomic_DNA"/>
</dbReference>
<protein>
    <submittedName>
        <fullName evidence="2">Ligase-associated DNA damage response exonuclease</fullName>
        <ecNumber evidence="2">3.1.-.-</ecNumber>
    </submittedName>
</protein>
<name>A0ABT0GNI2_9HYPH</name>
<sequence>MSDLLTLTPEGLYSPEAGAHIDPVRPVEKAIITHGHADHARAGHGAVLATRHTLDIMAIRYGEEFCGQAQEIGYGDRLNLGGVEVSLHPAGHVLGSAQVLLAAKGQRTVVSGDYKRQADPTCVPFELVPCDTFVTEATFGLPVFRHPPASEEIAKLLASLELFPEQTHLVGAYALGKAQRVIGELRAAGYSKVIYLHGALEKLTAYYESQGVKLGPVEPVGKRGKELAGEIVLCPPGQLGDRWARRFGDPVAAMASGWMRVRARARQRGAELPLILSDHADWDDLCRTIMETGAEQIWVTHGAEDALVHWCELNGRKARPLNMIGYDDGEDADSGQVANG</sequence>
<organism evidence="2 3">
    <name type="scientific">Roseibium sediminicola</name>
    <dbReference type="NCBI Taxonomy" id="2933272"/>
    <lineage>
        <taxon>Bacteria</taxon>
        <taxon>Pseudomonadati</taxon>
        <taxon>Pseudomonadota</taxon>
        <taxon>Alphaproteobacteria</taxon>
        <taxon>Hyphomicrobiales</taxon>
        <taxon>Stappiaceae</taxon>
        <taxon>Roseibium</taxon>
    </lineage>
</organism>
<keyword evidence="2" id="KW-0269">Exonuclease</keyword>
<evidence type="ECO:0000313" key="2">
    <source>
        <dbReference type="EMBL" id="MCK7610985.1"/>
    </source>
</evidence>
<evidence type="ECO:0000259" key="1">
    <source>
        <dbReference type="PROSITE" id="PS50206"/>
    </source>
</evidence>
<dbReference type="InterPro" id="IPR036866">
    <property type="entry name" value="RibonucZ/Hydroxyglut_hydro"/>
</dbReference>
<reference evidence="2" key="1">
    <citation type="submission" date="2022-04" db="EMBL/GenBank/DDBJ databases">
        <title>Roseibium sp. CAU 1639 isolated from mud.</title>
        <authorList>
            <person name="Kim W."/>
        </authorList>
    </citation>
    <scope>NUCLEOTIDE SEQUENCE</scope>
    <source>
        <strain evidence="2">CAU 1639</strain>
    </source>
</reference>
<dbReference type="InterPro" id="IPR001763">
    <property type="entry name" value="Rhodanese-like_dom"/>
</dbReference>
<dbReference type="EC" id="3.1.-.-" evidence="2"/>
<gene>
    <name evidence="2" type="ORF">M0H32_02330</name>
</gene>
<dbReference type="InterPro" id="IPR050698">
    <property type="entry name" value="MBL"/>
</dbReference>
<keyword evidence="2" id="KW-0540">Nuclease</keyword>
<keyword evidence="3" id="KW-1185">Reference proteome</keyword>
<dbReference type="PANTHER" id="PTHR11203:SF49">
    <property type="entry name" value="BLL1145 PROTEIN"/>
    <property type="match status" value="1"/>
</dbReference>
<dbReference type="RefSeq" id="WP_248150195.1">
    <property type="nucleotide sequence ID" value="NZ_JALNMJ010000001.1"/>
</dbReference>
<keyword evidence="2" id="KW-0378">Hydrolase</keyword>
<dbReference type="GO" id="GO:0004527">
    <property type="term" value="F:exonuclease activity"/>
    <property type="evidence" value="ECO:0007669"/>
    <property type="project" value="UniProtKB-KW"/>
</dbReference>
<dbReference type="SUPFAM" id="SSF56281">
    <property type="entry name" value="Metallo-hydrolase/oxidoreductase"/>
    <property type="match status" value="1"/>
</dbReference>
<dbReference type="NCBIfam" id="TIGR04122">
    <property type="entry name" value="Xnuc_lig_assoc"/>
    <property type="match status" value="1"/>
</dbReference>
<dbReference type="Gene3D" id="3.60.15.10">
    <property type="entry name" value="Ribonuclease Z/Hydroxyacylglutathione hydrolase-like"/>
    <property type="match status" value="1"/>
</dbReference>
<dbReference type="PROSITE" id="PS50206">
    <property type="entry name" value="RHODANESE_3"/>
    <property type="match status" value="1"/>
</dbReference>
<keyword evidence="2" id="KW-0436">Ligase</keyword>
<evidence type="ECO:0000313" key="3">
    <source>
        <dbReference type="Proteomes" id="UP001431221"/>
    </source>
</evidence>
<dbReference type="GO" id="GO:0016874">
    <property type="term" value="F:ligase activity"/>
    <property type="evidence" value="ECO:0007669"/>
    <property type="project" value="UniProtKB-KW"/>
</dbReference>
<proteinExistence type="predicted"/>
<comment type="caution">
    <text evidence="2">The sequence shown here is derived from an EMBL/GenBank/DDBJ whole genome shotgun (WGS) entry which is preliminary data.</text>
</comment>
<accession>A0ABT0GNI2</accession>
<dbReference type="PANTHER" id="PTHR11203">
    <property type="entry name" value="CLEAVAGE AND POLYADENYLATION SPECIFICITY FACTOR FAMILY MEMBER"/>
    <property type="match status" value="1"/>
</dbReference>
<feature type="domain" description="Rhodanese" evidence="1">
    <location>
        <begin position="128"/>
        <end position="212"/>
    </location>
</feature>
<dbReference type="InterPro" id="IPR026360">
    <property type="entry name" value="Xnuc_lig_assoc"/>
</dbReference>